<dbReference type="Proteomes" id="UP000678499">
    <property type="component" value="Unassembled WGS sequence"/>
</dbReference>
<keyword evidence="5" id="KW-1185">Reference proteome</keyword>
<dbReference type="EMBL" id="CAJPEX010011198">
    <property type="protein sequence ID" value="CAG0925184.1"/>
    <property type="molecule type" value="Genomic_DNA"/>
</dbReference>
<organism evidence="4">
    <name type="scientific">Notodromas monacha</name>
    <dbReference type="NCBI Taxonomy" id="399045"/>
    <lineage>
        <taxon>Eukaryota</taxon>
        <taxon>Metazoa</taxon>
        <taxon>Ecdysozoa</taxon>
        <taxon>Arthropoda</taxon>
        <taxon>Crustacea</taxon>
        <taxon>Oligostraca</taxon>
        <taxon>Ostracoda</taxon>
        <taxon>Podocopa</taxon>
        <taxon>Podocopida</taxon>
        <taxon>Cypridocopina</taxon>
        <taxon>Cypridoidea</taxon>
        <taxon>Cyprididae</taxon>
        <taxon>Notodromas</taxon>
    </lineage>
</organism>
<evidence type="ECO:0000256" key="2">
    <source>
        <dbReference type="SAM" id="MobiDB-lite"/>
    </source>
</evidence>
<dbReference type="GO" id="GO:0003676">
    <property type="term" value="F:nucleic acid binding"/>
    <property type="evidence" value="ECO:0007669"/>
    <property type="project" value="InterPro"/>
</dbReference>
<dbReference type="AlphaFoldDB" id="A0A7R9GJN8"/>
<dbReference type="OrthoDB" id="6340616at2759"/>
<accession>A0A7R9GJN8</accession>
<sequence length="313" mass="34045">FKGPQYKKFDDLADAEEFLGYDLAKKLKKEIAALKQESNNGDKSSSSSSKRKHADDDSDQDSSGSSSSNNSSKNSSPSSSTGAGEETKNKSKKKQKGSGKGGGDEQQDEERENKFHLLSDDLIIRAKNVDRAAVDLTTDADGSVVCYTDGACFMMGKKGQVAGVGVYFGPDNKLYEFCAISDPSAVVDCLLIIVFSNIAEPVKDGKPHTNNRSKILSVAYAVEFLKAAGIKKAVIHVDSEFTLNCVDKWRPNWKKKDWKTAAGVDVKNKEELKLLDKVSTIEINYSMAADTNEPSGYSEATRLSKEGAKKTHD</sequence>
<dbReference type="Pfam" id="PF00075">
    <property type="entry name" value="RNase_H"/>
    <property type="match status" value="1"/>
</dbReference>
<protein>
    <recommendedName>
        <fullName evidence="3">RNase H type-1 domain-containing protein</fullName>
    </recommendedName>
</protein>
<feature type="non-terminal residue" evidence="4">
    <location>
        <position position="1"/>
    </location>
</feature>
<dbReference type="PANTHER" id="PTHR10642:SF25">
    <property type="entry name" value="RNASE H TYPE-1 DOMAIN-CONTAINING PROTEIN"/>
    <property type="match status" value="1"/>
</dbReference>
<feature type="domain" description="RNase H type-1" evidence="3">
    <location>
        <begin position="140"/>
        <end position="309"/>
    </location>
</feature>
<dbReference type="InterPro" id="IPR012337">
    <property type="entry name" value="RNaseH-like_sf"/>
</dbReference>
<dbReference type="InterPro" id="IPR050092">
    <property type="entry name" value="RNase_H"/>
</dbReference>
<dbReference type="GO" id="GO:0043137">
    <property type="term" value="P:DNA replication, removal of RNA primer"/>
    <property type="evidence" value="ECO:0007669"/>
    <property type="project" value="TreeGrafter"/>
</dbReference>
<feature type="region of interest" description="Disordered" evidence="2">
    <location>
        <begin position="35"/>
        <end position="111"/>
    </location>
</feature>
<dbReference type="SUPFAM" id="SSF53098">
    <property type="entry name" value="Ribonuclease H-like"/>
    <property type="match status" value="1"/>
</dbReference>
<dbReference type="CDD" id="cd09280">
    <property type="entry name" value="RNase_HI_eukaryote_like"/>
    <property type="match status" value="1"/>
</dbReference>
<dbReference type="InterPro" id="IPR036397">
    <property type="entry name" value="RNaseH_sf"/>
</dbReference>
<dbReference type="Gene3D" id="3.30.420.10">
    <property type="entry name" value="Ribonuclease H-like superfamily/Ribonuclease H"/>
    <property type="match status" value="1"/>
</dbReference>
<dbReference type="InterPro" id="IPR002156">
    <property type="entry name" value="RNaseH_domain"/>
</dbReference>
<proteinExistence type="inferred from homology"/>
<feature type="region of interest" description="Disordered" evidence="2">
    <location>
        <begin position="290"/>
        <end position="313"/>
    </location>
</feature>
<evidence type="ECO:0000256" key="1">
    <source>
        <dbReference type="ARBA" id="ARBA00005300"/>
    </source>
</evidence>
<name>A0A7R9GJN8_9CRUS</name>
<gene>
    <name evidence="4" type="ORF">NMOB1V02_LOCUS12634</name>
</gene>
<comment type="similarity">
    <text evidence="1">Belongs to the RNase H family.</text>
</comment>
<dbReference type="GO" id="GO:0004523">
    <property type="term" value="F:RNA-DNA hybrid ribonuclease activity"/>
    <property type="evidence" value="ECO:0007669"/>
    <property type="project" value="InterPro"/>
</dbReference>
<feature type="compositionally biased region" description="Low complexity" evidence="2">
    <location>
        <begin position="61"/>
        <end position="80"/>
    </location>
</feature>
<dbReference type="EMBL" id="OA893235">
    <property type="protein sequence ID" value="CAD7285032.1"/>
    <property type="molecule type" value="Genomic_DNA"/>
</dbReference>
<evidence type="ECO:0000313" key="5">
    <source>
        <dbReference type="Proteomes" id="UP000678499"/>
    </source>
</evidence>
<feature type="compositionally biased region" description="Basic and acidic residues" evidence="2">
    <location>
        <begin position="302"/>
        <end position="313"/>
    </location>
</feature>
<evidence type="ECO:0000259" key="3">
    <source>
        <dbReference type="PROSITE" id="PS50879"/>
    </source>
</evidence>
<dbReference type="PROSITE" id="PS50879">
    <property type="entry name" value="RNASE_H_1"/>
    <property type="match status" value="1"/>
</dbReference>
<reference evidence="4" key="1">
    <citation type="submission" date="2020-11" db="EMBL/GenBank/DDBJ databases">
        <authorList>
            <person name="Tran Van P."/>
        </authorList>
    </citation>
    <scope>NUCLEOTIDE SEQUENCE</scope>
</reference>
<evidence type="ECO:0000313" key="4">
    <source>
        <dbReference type="EMBL" id="CAD7285032.1"/>
    </source>
</evidence>
<dbReference type="PANTHER" id="PTHR10642">
    <property type="entry name" value="RIBONUCLEASE H1"/>
    <property type="match status" value="1"/>
</dbReference>